<organism evidence="3 4">
    <name type="scientific">Aeoliella straminimaris</name>
    <dbReference type="NCBI Taxonomy" id="2954799"/>
    <lineage>
        <taxon>Bacteria</taxon>
        <taxon>Pseudomonadati</taxon>
        <taxon>Planctomycetota</taxon>
        <taxon>Planctomycetia</taxon>
        <taxon>Pirellulales</taxon>
        <taxon>Lacipirellulaceae</taxon>
        <taxon>Aeoliella</taxon>
    </lineage>
</organism>
<reference evidence="3" key="1">
    <citation type="submission" date="2022-06" db="EMBL/GenBank/DDBJ databases">
        <title>Aeoliella straminimaris, a novel planctomycete from sediments.</title>
        <authorList>
            <person name="Vitorino I.R."/>
            <person name="Lage O.M."/>
        </authorList>
    </citation>
    <scope>NUCLEOTIDE SEQUENCE</scope>
    <source>
        <strain evidence="3">ICT_H6.2</strain>
    </source>
</reference>
<proteinExistence type="predicted"/>
<evidence type="ECO:0000313" key="4">
    <source>
        <dbReference type="Proteomes" id="UP001155241"/>
    </source>
</evidence>
<feature type="signal peptide" evidence="1">
    <location>
        <begin position="1"/>
        <end position="23"/>
    </location>
</feature>
<evidence type="ECO:0000256" key="1">
    <source>
        <dbReference type="SAM" id="SignalP"/>
    </source>
</evidence>
<name>A0A9X2FBM0_9BACT</name>
<keyword evidence="4" id="KW-1185">Reference proteome</keyword>
<dbReference type="EMBL" id="JAMXLR010000051">
    <property type="protein sequence ID" value="MCO6045112.1"/>
    <property type="molecule type" value="Genomic_DNA"/>
</dbReference>
<evidence type="ECO:0000259" key="2">
    <source>
        <dbReference type="Pfam" id="PF07589"/>
    </source>
</evidence>
<dbReference type="InterPro" id="IPR014262">
    <property type="entry name" value="HAF_rpt"/>
</dbReference>
<dbReference type="InterPro" id="IPR013424">
    <property type="entry name" value="Ice-binding_C"/>
</dbReference>
<protein>
    <submittedName>
        <fullName evidence="3">PEP-CTERM sorting domain-containing protein</fullName>
    </submittedName>
</protein>
<dbReference type="AlphaFoldDB" id="A0A9X2FBM0"/>
<dbReference type="RefSeq" id="WP_252853223.1">
    <property type="nucleotide sequence ID" value="NZ_JAMXLR010000051.1"/>
</dbReference>
<comment type="caution">
    <text evidence="3">The sequence shown here is derived from an EMBL/GenBank/DDBJ whole genome shotgun (WGS) entry which is preliminary data.</text>
</comment>
<gene>
    <name evidence="3" type="ORF">NG895_14470</name>
</gene>
<accession>A0A9X2FBM0</accession>
<sequence length="379" mass="40224">MRMAILSAAVLLCHAGKMPSATAHTFVGLGDLPGGSFVSEAQNLSADGRFVTGRSVMAGMYTNEAFLWSAETGMLGLGAPLGGDNSRGFAVSNDGNTVVGTFDHPSILYPQVFRWNRRGGITWFNPFPVDANDRPAHRNVRDMSADGNVVVGQYRNSLLALVGYQWSNDDLTEVEFGFASAVSADGSVVVGQAELPTTILEAFRWTVEDEVNGLGFLSGGEMQSEAMGVSANGQVIVGRSGSSIGTQAFRWTEEDGMVGLGGLSGGTFSIAEDANFNGSIIVGRAGSSTFFDPFIWDETHGMRNLESLLRDEYGLADVLAGWDLQVATAISDNGRVIIGNGINPDGYVEAWRVELVPEPSSLALGALALAAFACRQRFR</sequence>
<dbReference type="NCBIfam" id="TIGR02913">
    <property type="entry name" value="HAF_rpt"/>
    <property type="match status" value="1"/>
</dbReference>
<dbReference type="Proteomes" id="UP001155241">
    <property type="component" value="Unassembled WGS sequence"/>
</dbReference>
<evidence type="ECO:0000313" key="3">
    <source>
        <dbReference type="EMBL" id="MCO6045112.1"/>
    </source>
</evidence>
<feature type="chain" id="PRO_5040991687" evidence="1">
    <location>
        <begin position="24"/>
        <end position="379"/>
    </location>
</feature>
<dbReference type="Pfam" id="PF07589">
    <property type="entry name" value="PEP-CTERM"/>
    <property type="match status" value="1"/>
</dbReference>
<keyword evidence="1" id="KW-0732">Signal</keyword>
<feature type="domain" description="Ice-binding protein C-terminal" evidence="2">
    <location>
        <begin position="356"/>
        <end position="377"/>
    </location>
</feature>